<dbReference type="Proteomes" id="UP000521943">
    <property type="component" value="Unassembled WGS sequence"/>
</dbReference>
<organism evidence="1 2">
    <name type="scientific">Ephemerocybe angulata</name>
    <dbReference type="NCBI Taxonomy" id="980116"/>
    <lineage>
        <taxon>Eukaryota</taxon>
        <taxon>Fungi</taxon>
        <taxon>Dikarya</taxon>
        <taxon>Basidiomycota</taxon>
        <taxon>Agaricomycotina</taxon>
        <taxon>Agaricomycetes</taxon>
        <taxon>Agaricomycetidae</taxon>
        <taxon>Agaricales</taxon>
        <taxon>Agaricineae</taxon>
        <taxon>Psathyrellaceae</taxon>
        <taxon>Ephemerocybe</taxon>
    </lineage>
</organism>
<name>A0A8H6MH72_9AGAR</name>
<evidence type="ECO:0000313" key="2">
    <source>
        <dbReference type="Proteomes" id="UP000521943"/>
    </source>
</evidence>
<reference evidence="1 2" key="1">
    <citation type="submission" date="2020-07" db="EMBL/GenBank/DDBJ databases">
        <title>Comparative genomics of pyrophilous fungi reveals a link between fire events and developmental genes.</title>
        <authorList>
            <consortium name="DOE Joint Genome Institute"/>
            <person name="Steindorff A.S."/>
            <person name="Carver A."/>
            <person name="Calhoun S."/>
            <person name="Stillman K."/>
            <person name="Liu H."/>
            <person name="Lipzen A."/>
            <person name="Pangilinan J."/>
            <person name="Labutti K."/>
            <person name="Bruns T.D."/>
            <person name="Grigoriev I.V."/>
        </authorList>
    </citation>
    <scope>NUCLEOTIDE SEQUENCE [LARGE SCALE GENOMIC DNA]</scope>
    <source>
        <strain evidence="1 2">CBS 144469</strain>
    </source>
</reference>
<proteinExistence type="predicted"/>
<protein>
    <submittedName>
        <fullName evidence="1">Uncharacterized protein</fullName>
    </submittedName>
</protein>
<comment type="caution">
    <text evidence="1">The sequence shown here is derived from an EMBL/GenBank/DDBJ whole genome shotgun (WGS) entry which is preliminary data.</text>
</comment>
<dbReference type="AlphaFoldDB" id="A0A8H6MH72"/>
<gene>
    <name evidence="1" type="ORF">DFP72DRAFT_864974</name>
</gene>
<sequence>MPANARILAHRLLHLLLPSSHPMFLDFRGLVVSGEGTDEHRRPSLKRAEAPKQVNRACTATSGKLDLQNTGCLN</sequence>
<keyword evidence="2" id="KW-1185">Reference proteome</keyword>
<dbReference type="EMBL" id="JACGCI010000001">
    <property type="protein sequence ID" value="KAF6765891.1"/>
    <property type="molecule type" value="Genomic_DNA"/>
</dbReference>
<evidence type="ECO:0000313" key="1">
    <source>
        <dbReference type="EMBL" id="KAF6765891.1"/>
    </source>
</evidence>
<accession>A0A8H6MH72</accession>